<feature type="region of interest" description="Disordered" evidence="6">
    <location>
        <begin position="329"/>
        <end position="397"/>
    </location>
</feature>
<evidence type="ECO:0000259" key="7">
    <source>
        <dbReference type="PROSITE" id="PS50011"/>
    </source>
</evidence>
<keyword evidence="4 5" id="KW-0067">ATP-binding</keyword>
<feature type="compositionally biased region" description="Low complexity" evidence="6">
    <location>
        <begin position="430"/>
        <end position="455"/>
    </location>
</feature>
<evidence type="ECO:0000256" key="2">
    <source>
        <dbReference type="ARBA" id="ARBA00022741"/>
    </source>
</evidence>
<evidence type="ECO:0000256" key="4">
    <source>
        <dbReference type="ARBA" id="ARBA00022840"/>
    </source>
</evidence>
<dbReference type="SUPFAM" id="SSF56112">
    <property type="entry name" value="Protein kinase-like (PK-like)"/>
    <property type="match status" value="1"/>
</dbReference>
<keyword evidence="1" id="KW-0808">Transferase</keyword>
<dbReference type="Gene3D" id="1.10.510.10">
    <property type="entry name" value="Transferase(Phosphotransferase) domain 1"/>
    <property type="match status" value="1"/>
</dbReference>
<evidence type="ECO:0000313" key="9">
    <source>
        <dbReference type="Proteomes" id="UP000075260"/>
    </source>
</evidence>
<keyword evidence="3" id="KW-0418">Kinase</keyword>
<dbReference type="PROSITE" id="PS00107">
    <property type="entry name" value="PROTEIN_KINASE_ATP"/>
    <property type="match status" value="1"/>
</dbReference>
<feature type="binding site" evidence="5">
    <location>
        <position position="46"/>
    </location>
    <ligand>
        <name>ATP</name>
        <dbReference type="ChEBI" id="CHEBI:30616"/>
    </ligand>
</feature>
<dbReference type="SMART" id="SM00220">
    <property type="entry name" value="S_TKc"/>
    <property type="match status" value="1"/>
</dbReference>
<evidence type="ECO:0000256" key="3">
    <source>
        <dbReference type="ARBA" id="ARBA00022777"/>
    </source>
</evidence>
<keyword evidence="2 5" id="KW-0547">Nucleotide-binding</keyword>
<dbReference type="InterPro" id="IPR008271">
    <property type="entry name" value="Ser/Thr_kinase_AS"/>
</dbReference>
<dbReference type="CDD" id="cd14014">
    <property type="entry name" value="STKc_PknB_like"/>
    <property type="match status" value="1"/>
</dbReference>
<dbReference type="Pfam" id="PF00069">
    <property type="entry name" value="Pkinase"/>
    <property type="match status" value="1"/>
</dbReference>
<evidence type="ECO:0000256" key="5">
    <source>
        <dbReference type="PROSITE-ProRule" id="PRU10141"/>
    </source>
</evidence>
<dbReference type="PROSITE" id="PS00108">
    <property type="entry name" value="PROTEIN_KINASE_ST"/>
    <property type="match status" value="1"/>
</dbReference>
<organism evidence="8 9">
    <name type="scientific">Sorangium cellulosum</name>
    <name type="common">Polyangium cellulosum</name>
    <dbReference type="NCBI Taxonomy" id="56"/>
    <lineage>
        <taxon>Bacteria</taxon>
        <taxon>Pseudomonadati</taxon>
        <taxon>Myxococcota</taxon>
        <taxon>Polyangia</taxon>
        <taxon>Polyangiales</taxon>
        <taxon>Polyangiaceae</taxon>
        <taxon>Sorangium</taxon>
    </lineage>
</organism>
<dbReference type="GO" id="GO:0004674">
    <property type="term" value="F:protein serine/threonine kinase activity"/>
    <property type="evidence" value="ECO:0007669"/>
    <property type="project" value="TreeGrafter"/>
</dbReference>
<proteinExistence type="predicted"/>
<accession>A0A150QBV6</accession>
<dbReference type="PROSITE" id="PS50011">
    <property type="entry name" value="PROTEIN_KINASE_DOM"/>
    <property type="match status" value="1"/>
</dbReference>
<dbReference type="GO" id="GO:0005524">
    <property type="term" value="F:ATP binding"/>
    <property type="evidence" value="ECO:0007669"/>
    <property type="project" value="UniProtKB-UniRule"/>
</dbReference>
<dbReference type="PANTHER" id="PTHR43289">
    <property type="entry name" value="MITOGEN-ACTIVATED PROTEIN KINASE KINASE KINASE 20-RELATED"/>
    <property type="match status" value="1"/>
</dbReference>
<comment type="caution">
    <text evidence="8">The sequence shown here is derived from an EMBL/GenBank/DDBJ whole genome shotgun (WGS) entry which is preliminary data.</text>
</comment>
<dbReference type="EMBL" id="JEMA01000832">
    <property type="protein sequence ID" value="KYF65461.1"/>
    <property type="molecule type" value="Genomic_DNA"/>
</dbReference>
<feature type="domain" description="Protein kinase" evidence="7">
    <location>
        <begin position="17"/>
        <end position="288"/>
    </location>
</feature>
<dbReference type="InterPro" id="IPR017441">
    <property type="entry name" value="Protein_kinase_ATP_BS"/>
</dbReference>
<evidence type="ECO:0000313" key="8">
    <source>
        <dbReference type="EMBL" id="KYF65461.1"/>
    </source>
</evidence>
<dbReference type="InterPro" id="IPR011009">
    <property type="entry name" value="Kinase-like_dom_sf"/>
</dbReference>
<dbReference type="Proteomes" id="UP000075260">
    <property type="component" value="Unassembled WGS sequence"/>
</dbReference>
<name>A0A150QBV6_SORCE</name>
<dbReference type="PANTHER" id="PTHR43289:SF6">
    <property type="entry name" value="SERINE_THREONINE-PROTEIN KINASE NEKL-3"/>
    <property type="match status" value="1"/>
</dbReference>
<dbReference type="InterPro" id="IPR000719">
    <property type="entry name" value="Prot_kinase_dom"/>
</dbReference>
<dbReference type="AlphaFoldDB" id="A0A150QBV6"/>
<gene>
    <name evidence="8" type="ORF">BE15_09945</name>
</gene>
<evidence type="ECO:0000256" key="6">
    <source>
        <dbReference type="SAM" id="MobiDB-lite"/>
    </source>
</evidence>
<feature type="region of interest" description="Disordered" evidence="6">
    <location>
        <begin position="430"/>
        <end position="469"/>
    </location>
</feature>
<sequence length="903" mass="96053">MPNKAKIPVGTVLAGKYRITREIGRGGMAAVYEAEHIDIGKRVAIKVLAQELTTSAVVVERFLREARAAASIRSPFICDVYDSGKLDDGRPFLVLELLEGESLYERMTVVRYLDPETTVAVMSQVCRGLTKAHAASIVHRDLKPENIFLTKDEEGRLCAKILDFGLAKFYAPVDGGDAQARLTREGAVFGTPAYMSPEQVRGQGAVDHRADLWALGCITYECLTGRTVWQTEQGVAMTFAQIANAPLPQPAALRPDLPPSFTAWFEKALDRAIDRRFQTAKEFADELSVALGVAQPRGAEPSQAGFLPTNSEPPADVTFDPPGVVRVTPNEARRTVPSGPAERGGDPLGALDLSGAPGAAMAGRMSQGVGQQITFSGGSGDASLPDGLSQRSPPRRGGAGRALVLFGVLALAAGGAYAGYRQFLKPTALPPVSSSSAAPSSPSAPSSSAVPNVPARAEAPVEQPGLPWPPLVAQAQESIAAGDLKAALRQLKDAQEKGNHPVPRTLIEHVQVALKDASGKAPCQLTGLVRPRTHDLVREGGRAIGASRPSIALGPRGAVVTWTDSHEGTEHAYTAALDSAMRPSSPALDVTPEGRAIGRPELTSAGERLVLTYWDGKGPEAGVQVRWLDGDGRIDGPAMMVARFPRGGNSWPSLARAAEGFVIAWSDDGDNASSEDLFLRRLSPNLDPVGEVIRLTDVTPTGPSKPRVRFPSVAVMSDVMHLAFRFDREPMRIIQYMRLPLTSLDKGLPPASPGKRADRALGELSLVNSDRARSDSPSLACGAGSCFVVWHGEPPIGGASAAYIDPAKGQPLWRKRFSKTGGRPAVAIAPTGQAQLVWFEQGRLLTASMNRDGIGPPTKFARVSGDQPAPSISPGARPGEWYVAWLDYEAGHLEPYAARIQCR</sequence>
<dbReference type="Gene3D" id="3.30.200.20">
    <property type="entry name" value="Phosphorylase Kinase, domain 1"/>
    <property type="match status" value="1"/>
</dbReference>
<evidence type="ECO:0000256" key="1">
    <source>
        <dbReference type="ARBA" id="ARBA00022679"/>
    </source>
</evidence>
<reference evidence="8 9" key="1">
    <citation type="submission" date="2014-02" db="EMBL/GenBank/DDBJ databases">
        <title>The small core and large imbalanced accessory genome model reveals a collaborative survival strategy of Sorangium cellulosum strains in nature.</title>
        <authorList>
            <person name="Han K."/>
            <person name="Peng R."/>
            <person name="Blom J."/>
            <person name="Li Y.-Z."/>
        </authorList>
    </citation>
    <scope>NUCLEOTIDE SEQUENCE [LARGE SCALE GENOMIC DNA]</scope>
    <source>
        <strain evidence="8 9">So0008-312</strain>
    </source>
</reference>
<protein>
    <recommendedName>
        <fullName evidence="7">Protein kinase domain-containing protein</fullName>
    </recommendedName>
</protein>